<dbReference type="GO" id="GO:0003677">
    <property type="term" value="F:DNA binding"/>
    <property type="evidence" value="ECO:0007669"/>
    <property type="project" value="UniProtKB-KW"/>
</dbReference>
<dbReference type="GeneID" id="111012001"/>
<dbReference type="SMART" id="SM00360">
    <property type="entry name" value="RRM"/>
    <property type="match status" value="1"/>
</dbReference>
<dbReference type="InterPro" id="IPR000571">
    <property type="entry name" value="Znf_CCCH"/>
</dbReference>
<feature type="zinc finger region" description="C3H1-type" evidence="7">
    <location>
        <begin position="152"/>
        <end position="174"/>
    </location>
</feature>
<dbReference type="GO" id="GO:0008270">
    <property type="term" value="F:zinc ion binding"/>
    <property type="evidence" value="ECO:0007669"/>
    <property type="project" value="UniProtKB-KW"/>
</dbReference>
<feature type="region of interest" description="Disordered" evidence="8">
    <location>
        <begin position="491"/>
        <end position="510"/>
    </location>
</feature>
<dbReference type="Pfam" id="PF00642">
    <property type="entry name" value="zf-CCCH"/>
    <property type="match status" value="1"/>
</dbReference>
<accession>A0A6J1CKL3</accession>
<dbReference type="InterPro" id="IPR012677">
    <property type="entry name" value="Nucleotide-bd_a/b_plait_sf"/>
</dbReference>
<keyword evidence="4 6" id="KW-0694">RNA-binding</keyword>
<reference evidence="12" key="1">
    <citation type="submission" date="2025-08" db="UniProtKB">
        <authorList>
            <consortium name="RefSeq"/>
        </authorList>
    </citation>
    <scope>IDENTIFICATION</scope>
    <source>
        <strain evidence="12">OHB3-1</strain>
    </source>
</reference>
<sequence>MDDYEATRIVFSRVQNLDPENASKIMGLILLQDHGEKEMIRLAFGPEALIHSIVLKAKTELKFTSSRPKINHPALAIPNPDDFFIAPQNFSAAACGNGGGGDGIDELQLQDHLSFENPDFFYPPPPASPTGGDRMFAGGWSDEVGLGLGWRPCLYFARGYCKNGGSCRFSHSGGGELGLKSTVAADGGGGGRADVVEQCSDFLLRSKSALQQRLAAAAFGNCNFFPYSPAAASDFLLQQQQNEMRRAAVGLSMAEESTNSGRFRLERSEFSGGGMGNPAARQIYLTFPADSSFKEEDVSKYFSFYGPVQDVRIPYQQKRMFGFVTFVYPDTVKLILAKGNPHFVCDSRVLVKPYKEKGKVPDKFRKQPMERGDFSPCGTPTSVDSRELHDLHLGARMLYNSQDMLWRRKLEEQADLQQALELQALRVTNLQLVDVKKPHHHHPAIPSPTHSPKPFNETPFFHSISSNPQLLQENGSNRLLEMEPQMMLHNVDSATDGDNSNGKETDVQETSLEHNLPDSPFASALYTPNGVAADDSDALTDNHSAASSFISSSNLDAPFKSFNCQYSSGHGAIGLYASTGGPTCRVGI</sequence>
<keyword evidence="11" id="KW-1185">Reference proteome</keyword>
<proteinExistence type="predicted"/>
<evidence type="ECO:0000256" key="1">
    <source>
        <dbReference type="ARBA" id="ARBA00022723"/>
    </source>
</evidence>
<dbReference type="OrthoDB" id="1897736at2759"/>
<dbReference type="AlphaFoldDB" id="A0A6J1CKL3"/>
<dbReference type="Pfam" id="PF23182">
    <property type="entry name" value="PABC_AtC3H46"/>
    <property type="match status" value="1"/>
</dbReference>
<evidence type="ECO:0000256" key="3">
    <source>
        <dbReference type="ARBA" id="ARBA00022833"/>
    </source>
</evidence>
<evidence type="ECO:0000256" key="8">
    <source>
        <dbReference type="SAM" id="MobiDB-lite"/>
    </source>
</evidence>
<dbReference type="FunFam" id="3.30.70.330:FF:000678">
    <property type="entry name" value="zinc finger CCCH domain-containing protein 53-like isoform X2"/>
    <property type="match status" value="1"/>
</dbReference>
<dbReference type="RefSeq" id="XP_022141707.1">
    <property type="nucleotide sequence ID" value="XM_022286015.1"/>
</dbReference>
<dbReference type="PANTHER" id="PTHR24009:SF3">
    <property type="entry name" value="RNA-BINDING (RRM_RBD_RNP MOTIFS) FAMILY PROTEIN-RELATED"/>
    <property type="match status" value="1"/>
</dbReference>
<name>A0A6J1CKL3_MOMCH</name>
<evidence type="ECO:0000256" key="6">
    <source>
        <dbReference type="PROSITE-ProRule" id="PRU00176"/>
    </source>
</evidence>
<dbReference type="SMART" id="SM00356">
    <property type="entry name" value="ZnF_C3H1"/>
    <property type="match status" value="1"/>
</dbReference>
<dbReference type="CDD" id="cd12458">
    <property type="entry name" value="RRM_AtC3H46_like"/>
    <property type="match status" value="1"/>
</dbReference>
<dbReference type="PROSITE" id="PS50102">
    <property type="entry name" value="RRM"/>
    <property type="match status" value="1"/>
</dbReference>
<dbReference type="PANTHER" id="PTHR24009">
    <property type="entry name" value="RNA-BINDING (RRM/RBD/RNP MOTIFS)"/>
    <property type="match status" value="1"/>
</dbReference>
<feature type="domain" description="C3H1-type" evidence="10">
    <location>
        <begin position="152"/>
        <end position="174"/>
    </location>
</feature>
<keyword evidence="5" id="KW-0238">DNA-binding</keyword>
<keyword evidence="1 7" id="KW-0479">Metal-binding</keyword>
<feature type="compositionally biased region" description="Basic and acidic residues" evidence="8">
    <location>
        <begin position="501"/>
        <end position="510"/>
    </location>
</feature>
<organism evidence="11 12">
    <name type="scientific">Momordica charantia</name>
    <name type="common">Bitter gourd</name>
    <name type="synonym">Balsam pear</name>
    <dbReference type="NCBI Taxonomy" id="3673"/>
    <lineage>
        <taxon>Eukaryota</taxon>
        <taxon>Viridiplantae</taxon>
        <taxon>Streptophyta</taxon>
        <taxon>Embryophyta</taxon>
        <taxon>Tracheophyta</taxon>
        <taxon>Spermatophyta</taxon>
        <taxon>Magnoliopsida</taxon>
        <taxon>eudicotyledons</taxon>
        <taxon>Gunneridae</taxon>
        <taxon>Pentapetalae</taxon>
        <taxon>rosids</taxon>
        <taxon>fabids</taxon>
        <taxon>Cucurbitales</taxon>
        <taxon>Cucurbitaceae</taxon>
        <taxon>Momordiceae</taxon>
        <taxon>Momordica</taxon>
    </lineage>
</organism>
<dbReference type="InterPro" id="IPR034365">
    <property type="entry name" value="AtC3H46-like_RRM"/>
</dbReference>
<dbReference type="KEGG" id="mcha:111012001"/>
<dbReference type="InterPro" id="IPR035979">
    <property type="entry name" value="RBD_domain_sf"/>
</dbReference>
<evidence type="ECO:0000256" key="4">
    <source>
        <dbReference type="ARBA" id="ARBA00022884"/>
    </source>
</evidence>
<dbReference type="InterPro" id="IPR036855">
    <property type="entry name" value="Znf_CCCH_sf"/>
</dbReference>
<evidence type="ECO:0000256" key="2">
    <source>
        <dbReference type="ARBA" id="ARBA00022771"/>
    </source>
</evidence>
<dbReference type="Pfam" id="PF00076">
    <property type="entry name" value="RRM_1"/>
    <property type="match status" value="1"/>
</dbReference>
<dbReference type="Proteomes" id="UP000504603">
    <property type="component" value="Unplaced"/>
</dbReference>
<keyword evidence="2 7" id="KW-0863">Zinc-finger</keyword>
<dbReference type="InterPro" id="IPR056276">
    <property type="entry name" value="AtC3H46-like_PABC-like"/>
</dbReference>
<evidence type="ECO:0000259" key="10">
    <source>
        <dbReference type="PROSITE" id="PS50103"/>
    </source>
</evidence>
<gene>
    <name evidence="12" type="primary">LOC111012001</name>
</gene>
<dbReference type="InterPro" id="IPR000504">
    <property type="entry name" value="RRM_dom"/>
</dbReference>
<keyword evidence="3 7" id="KW-0862">Zinc</keyword>
<evidence type="ECO:0000259" key="9">
    <source>
        <dbReference type="PROSITE" id="PS50102"/>
    </source>
</evidence>
<dbReference type="SUPFAM" id="SSF54928">
    <property type="entry name" value="RNA-binding domain, RBD"/>
    <property type="match status" value="1"/>
</dbReference>
<feature type="region of interest" description="Disordered" evidence="8">
    <location>
        <begin position="437"/>
        <end position="463"/>
    </location>
</feature>
<evidence type="ECO:0000256" key="7">
    <source>
        <dbReference type="PROSITE-ProRule" id="PRU00723"/>
    </source>
</evidence>
<protein>
    <submittedName>
        <fullName evidence="12">Zinc finger CCCH domain-containing protein 53-like</fullName>
    </submittedName>
</protein>
<dbReference type="SUPFAM" id="SSF90229">
    <property type="entry name" value="CCCH zinc finger"/>
    <property type="match status" value="1"/>
</dbReference>
<evidence type="ECO:0000256" key="5">
    <source>
        <dbReference type="ARBA" id="ARBA00023125"/>
    </source>
</evidence>
<dbReference type="Gene3D" id="4.10.1000.10">
    <property type="entry name" value="Zinc finger, CCCH-type"/>
    <property type="match status" value="1"/>
</dbReference>
<dbReference type="Gene3D" id="3.30.70.330">
    <property type="match status" value="1"/>
</dbReference>
<evidence type="ECO:0000313" key="11">
    <source>
        <dbReference type="Proteomes" id="UP000504603"/>
    </source>
</evidence>
<dbReference type="GO" id="GO:0003723">
    <property type="term" value="F:RNA binding"/>
    <property type="evidence" value="ECO:0007669"/>
    <property type="project" value="UniProtKB-UniRule"/>
</dbReference>
<feature type="domain" description="RRM" evidence="9">
    <location>
        <begin position="281"/>
        <end position="357"/>
    </location>
</feature>
<evidence type="ECO:0000313" key="12">
    <source>
        <dbReference type="RefSeq" id="XP_022141707.1"/>
    </source>
</evidence>
<dbReference type="PROSITE" id="PS50103">
    <property type="entry name" value="ZF_C3H1"/>
    <property type="match status" value="1"/>
</dbReference>